<feature type="signal peptide" evidence="1">
    <location>
        <begin position="1"/>
        <end position="33"/>
    </location>
</feature>
<feature type="chain" id="PRO_5012284625" evidence="1">
    <location>
        <begin position="34"/>
        <end position="248"/>
    </location>
</feature>
<evidence type="ECO:0000256" key="1">
    <source>
        <dbReference type="SAM" id="SignalP"/>
    </source>
</evidence>
<dbReference type="OrthoDB" id="7837851at2"/>
<dbReference type="AlphaFoldDB" id="A0A219B8K6"/>
<accession>A0A219B8K6</accession>
<gene>
    <name evidence="2" type="ORF">B5C34_12155</name>
</gene>
<name>A0A219B8K6_9SPHN</name>
<proteinExistence type="predicted"/>
<dbReference type="RefSeq" id="WP_088712837.1">
    <property type="nucleotide sequence ID" value="NZ_NFZT01000001.1"/>
</dbReference>
<organism evidence="2 3">
    <name type="scientific">Pacificimonas flava</name>
    <dbReference type="NCBI Taxonomy" id="1234595"/>
    <lineage>
        <taxon>Bacteria</taxon>
        <taxon>Pseudomonadati</taxon>
        <taxon>Pseudomonadota</taxon>
        <taxon>Alphaproteobacteria</taxon>
        <taxon>Sphingomonadales</taxon>
        <taxon>Sphingosinicellaceae</taxon>
        <taxon>Pacificimonas</taxon>
    </lineage>
</organism>
<comment type="caution">
    <text evidence="2">The sequence shown here is derived from an EMBL/GenBank/DDBJ whole genome shotgun (WGS) entry which is preliminary data.</text>
</comment>
<keyword evidence="3" id="KW-1185">Reference proteome</keyword>
<dbReference type="EMBL" id="NFZT01000001">
    <property type="protein sequence ID" value="OWV34139.1"/>
    <property type="molecule type" value="Genomic_DNA"/>
</dbReference>
<dbReference type="Proteomes" id="UP000198462">
    <property type="component" value="Unassembled WGS sequence"/>
</dbReference>
<sequence>MNDFATKQAAQRISGLLGALSIALALTSTPAQAGGDITNFNVKNCTQQRMFVCSFDKTDSLMKIPYKARGVQPGDKKEFGCASLNKCKVIIGVSKKKSSSTLSSGMQAGLSTASVGSGLVAAGSTGLFLLTADMVTEGTAVALVGLGGAGAGAVLALGAAGAVAGIEIADGWKDGEVCNRVRKAAQKAGLKPKVFMKDGKKYQVIEHYATDDDGNYYVNPDGTAILTYSIDRGKGSCPAPLDTQLVPN</sequence>
<reference evidence="3" key="1">
    <citation type="submission" date="2017-05" db="EMBL/GenBank/DDBJ databases">
        <authorList>
            <person name="Lin X."/>
        </authorList>
    </citation>
    <scope>NUCLEOTIDE SEQUENCE [LARGE SCALE GENOMIC DNA]</scope>
    <source>
        <strain evidence="3">JLT2012</strain>
    </source>
</reference>
<protein>
    <submittedName>
        <fullName evidence="2">Uncharacterized protein</fullName>
    </submittedName>
</protein>
<evidence type="ECO:0000313" key="2">
    <source>
        <dbReference type="EMBL" id="OWV34139.1"/>
    </source>
</evidence>
<evidence type="ECO:0000313" key="3">
    <source>
        <dbReference type="Proteomes" id="UP000198462"/>
    </source>
</evidence>
<keyword evidence="1" id="KW-0732">Signal</keyword>